<evidence type="ECO:0000313" key="2">
    <source>
        <dbReference type="EMBL" id="CAG7823989.1"/>
    </source>
</evidence>
<feature type="non-terminal residue" evidence="2">
    <location>
        <position position="1"/>
    </location>
</feature>
<accession>A0A8J2KV35</accession>
<feature type="compositionally biased region" description="Low complexity" evidence="1">
    <location>
        <begin position="62"/>
        <end position="82"/>
    </location>
</feature>
<evidence type="ECO:0000313" key="3">
    <source>
        <dbReference type="Proteomes" id="UP000708208"/>
    </source>
</evidence>
<organism evidence="2 3">
    <name type="scientific">Allacma fusca</name>
    <dbReference type="NCBI Taxonomy" id="39272"/>
    <lineage>
        <taxon>Eukaryota</taxon>
        <taxon>Metazoa</taxon>
        <taxon>Ecdysozoa</taxon>
        <taxon>Arthropoda</taxon>
        <taxon>Hexapoda</taxon>
        <taxon>Collembola</taxon>
        <taxon>Symphypleona</taxon>
        <taxon>Sminthuridae</taxon>
        <taxon>Allacma</taxon>
    </lineage>
</organism>
<proteinExistence type="predicted"/>
<comment type="caution">
    <text evidence="2">The sequence shown here is derived from an EMBL/GenBank/DDBJ whole genome shotgun (WGS) entry which is preliminary data.</text>
</comment>
<dbReference type="Proteomes" id="UP000708208">
    <property type="component" value="Unassembled WGS sequence"/>
</dbReference>
<keyword evidence="3" id="KW-1185">Reference proteome</keyword>
<protein>
    <submittedName>
        <fullName evidence="2">Uncharacterized protein</fullName>
    </submittedName>
</protein>
<feature type="region of interest" description="Disordered" evidence="1">
    <location>
        <begin position="47"/>
        <end position="82"/>
    </location>
</feature>
<dbReference type="EMBL" id="CAJVCH010531298">
    <property type="protein sequence ID" value="CAG7823989.1"/>
    <property type="molecule type" value="Genomic_DNA"/>
</dbReference>
<reference evidence="2" key="1">
    <citation type="submission" date="2021-06" db="EMBL/GenBank/DDBJ databases">
        <authorList>
            <person name="Hodson N. C."/>
            <person name="Mongue J. A."/>
            <person name="Jaron S. K."/>
        </authorList>
    </citation>
    <scope>NUCLEOTIDE SEQUENCE</scope>
</reference>
<gene>
    <name evidence="2" type="ORF">AFUS01_LOCUS34173</name>
</gene>
<evidence type="ECO:0000256" key="1">
    <source>
        <dbReference type="SAM" id="MobiDB-lite"/>
    </source>
</evidence>
<name>A0A8J2KV35_9HEXA</name>
<sequence>ADWSEVKYDVDPTGPPVEISLYLSNGQFILFDTIVLSVDNILPRTSPANACQESPAVGKPSGGSSPIRSISPAPGGSSTVPGIVSAGTVTTVTAPTGTTSGQCTVVPPTECKCNCLCNCNKC</sequence>
<dbReference type="AlphaFoldDB" id="A0A8J2KV35"/>